<dbReference type="RefSeq" id="WP_175482629.1">
    <property type="nucleotide sequence ID" value="NZ_FMZZ01000001.1"/>
</dbReference>
<gene>
    <name evidence="4" type="ORF">SAMN05216174_101559</name>
</gene>
<dbReference type="Proteomes" id="UP000199501">
    <property type="component" value="Unassembled WGS sequence"/>
</dbReference>
<dbReference type="InterPro" id="IPR029058">
    <property type="entry name" value="AB_hydrolase_fold"/>
</dbReference>
<dbReference type="PANTHER" id="PTHR48081:SF30">
    <property type="entry name" value="ACETYL-HYDROLASE LIPR-RELATED"/>
    <property type="match status" value="1"/>
</dbReference>
<dbReference type="SUPFAM" id="SSF53474">
    <property type="entry name" value="alpha/beta-Hydrolases"/>
    <property type="match status" value="1"/>
</dbReference>
<dbReference type="PANTHER" id="PTHR48081">
    <property type="entry name" value="AB HYDROLASE SUPERFAMILY PROTEIN C4A8.06C"/>
    <property type="match status" value="1"/>
</dbReference>
<dbReference type="InterPro" id="IPR013094">
    <property type="entry name" value="AB_hydrolase_3"/>
</dbReference>
<sequence length="322" mass="35193">MHEYRPGGQGFRARLIRVLCRVFVWPTMSWWPLRGPLSKLMPLVDLVLRATPRLRATEVERVAGGHWRAELVRPRGSANASAALLYLHGGAFVFCGLATHRRVVERLALRTGLPVLSVRYRHLPKGCLDESLADATEAFRWLVGRGFDGGSIVCVGDSAGGHLAFALALAAERAGLDRPAGVVGLSPWLDFDCQVKQAHPNSRTDVFIPARRLSRVARLCTATPAGDIDPLRSPVNGNLACLPPVLIQCAEDEVLRCDAELMAERLEAAGVTYRLQVWQGQVHAFPVLGHVLPESRAALDEIAGFVAEVVQGDRRLPTSTRE</sequence>
<evidence type="ECO:0000256" key="1">
    <source>
        <dbReference type="ARBA" id="ARBA00010515"/>
    </source>
</evidence>
<dbReference type="GO" id="GO:0004806">
    <property type="term" value="F:triacylglycerol lipase activity"/>
    <property type="evidence" value="ECO:0007669"/>
    <property type="project" value="TreeGrafter"/>
</dbReference>
<name>A0A1G6JV09_9PSEU</name>
<evidence type="ECO:0000259" key="3">
    <source>
        <dbReference type="Pfam" id="PF07859"/>
    </source>
</evidence>
<dbReference type="EMBL" id="FMZZ01000001">
    <property type="protein sequence ID" value="SDC22235.1"/>
    <property type="molecule type" value="Genomic_DNA"/>
</dbReference>
<keyword evidence="2" id="KW-0378">Hydrolase</keyword>
<evidence type="ECO:0000256" key="2">
    <source>
        <dbReference type="ARBA" id="ARBA00022801"/>
    </source>
</evidence>
<evidence type="ECO:0000313" key="4">
    <source>
        <dbReference type="EMBL" id="SDC22235.1"/>
    </source>
</evidence>
<proteinExistence type="inferred from homology"/>
<accession>A0A1G6JV09</accession>
<dbReference type="Pfam" id="PF07859">
    <property type="entry name" value="Abhydrolase_3"/>
    <property type="match status" value="1"/>
</dbReference>
<dbReference type="Gene3D" id="3.40.50.1820">
    <property type="entry name" value="alpha/beta hydrolase"/>
    <property type="match status" value="1"/>
</dbReference>
<feature type="domain" description="Alpha/beta hydrolase fold-3" evidence="3">
    <location>
        <begin position="84"/>
        <end position="285"/>
    </location>
</feature>
<dbReference type="AlphaFoldDB" id="A0A1G6JV09"/>
<dbReference type="STRING" id="1271860.SAMN05216174_101559"/>
<keyword evidence="5" id="KW-1185">Reference proteome</keyword>
<organism evidence="4 5">
    <name type="scientific">Actinokineospora iranica</name>
    <dbReference type="NCBI Taxonomy" id="1271860"/>
    <lineage>
        <taxon>Bacteria</taxon>
        <taxon>Bacillati</taxon>
        <taxon>Actinomycetota</taxon>
        <taxon>Actinomycetes</taxon>
        <taxon>Pseudonocardiales</taxon>
        <taxon>Pseudonocardiaceae</taxon>
        <taxon>Actinokineospora</taxon>
    </lineage>
</organism>
<evidence type="ECO:0000313" key="5">
    <source>
        <dbReference type="Proteomes" id="UP000199501"/>
    </source>
</evidence>
<comment type="similarity">
    <text evidence="1">Belongs to the 'GDXG' lipolytic enzyme family.</text>
</comment>
<reference evidence="5" key="1">
    <citation type="submission" date="2016-10" db="EMBL/GenBank/DDBJ databases">
        <authorList>
            <person name="Varghese N."/>
            <person name="Submissions S."/>
        </authorList>
    </citation>
    <scope>NUCLEOTIDE SEQUENCE [LARGE SCALE GENOMIC DNA]</scope>
    <source>
        <strain evidence="5">IBRC-M 10403</strain>
    </source>
</reference>
<protein>
    <submittedName>
        <fullName evidence="4">Acetyl esterase/lipase</fullName>
    </submittedName>
</protein>
<dbReference type="InterPro" id="IPR050300">
    <property type="entry name" value="GDXG_lipolytic_enzyme"/>
</dbReference>